<accession>A0A5D2JKG4</accession>
<dbReference type="EMBL" id="CM017631">
    <property type="protein sequence ID" value="TYH54946.1"/>
    <property type="molecule type" value="Genomic_DNA"/>
</dbReference>
<evidence type="ECO:0000313" key="1">
    <source>
        <dbReference type="EMBL" id="TYH54946.1"/>
    </source>
</evidence>
<dbReference type="Proteomes" id="UP000322667">
    <property type="component" value="Chromosome D09"/>
</dbReference>
<protein>
    <submittedName>
        <fullName evidence="1">Uncharacterized protein</fullName>
    </submittedName>
</protein>
<sequence>MFMFELSMTVSSLPFIHLLEFLLKHVAYYLLEFAVDSTRRTREMLFFFTSSRKLEKDISTFNQMCFSFSVFF</sequence>
<organism evidence="1 2">
    <name type="scientific">Gossypium tomentosum</name>
    <name type="common">Hawaiian cotton</name>
    <name type="synonym">Gossypium sandvicense</name>
    <dbReference type="NCBI Taxonomy" id="34277"/>
    <lineage>
        <taxon>Eukaryota</taxon>
        <taxon>Viridiplantae</taxon>
        <taxon>Streptophyta</taxon>
        <taxon>Embryophyta</taxon>
        <taxon>Tracheophyta</taxon>
        <taxon>Spermatophyta</taxon>
        <taxon>Magnoliopsida</taxon>
        <taxon>eudicotyledons</taxon>
        <taxon>Gunneridae</taxon>
        <taxon>Pentapetalae</taxon>
        <taxon>rosids</taxon>
        <taxon>malvids</taxon>
        <taxon>Malvales</taxon>
        <taxon>Malvaceae</taxon>
        <taxon>Malvoideae</taxon>
        <taxon>Gossypium</taxon>
    </lineage>
</organism>
<dbReference type="AlphaFoldDB" id="A0A5D2JKG4"/>
<evidence type="ECO:0000313" key="2">
    <source>
        <dbReference type="Proteomes" id="UP000322667"/>
    </source>
</evidence>
<gene>
    <name evidence="1" type="ORF">ES332_D09G204700v1</name>
</gene>
<name>A0A5D2JKG4_GOSTO</name>
<reference evidence="1 2" key="1">
    <citation type="submission" date="2019-07" db="EMBL/GenBank/DDBJ databases">
        <title>WGS assembly of Gossypium tomentosum.</title>
        <authorList>
            <person name="Chen Z.J."/>
            <person name="Sreedasyam A."/>
            <person name="Ando A."/>
            <person name="Song Q."/>
            <person name="De L."/>
            <person name="Hulse-Kemp A."/>
            <person name="Ding M."/>
            <person name="Ye W."/>
            <person name="Kirkbride R."/>
            <person name="Jenkins J."/>
            <person name="Plott C."/>
            <person name="Lovell J."/>
            <person name="Lin Y.-M."/>
            <person name="Vaughn R."/>
            <person name="Liu B."/>
            <person name="Li W."/>
            <person name="Simpson S."/>
            <person name="Scheffler B."/>
            <person name="Saski C."/>
            <person name="Grover C."/>
            <person name="Hu G."/>
            <person name="Conover J."/>
            <person name="Carlson J."/>
            <person name="Shu S."/>
            <person name="Boston L."/>
            <person name="Williams M."/>
            <person name="Peterson D."/>
            <person name="Mcgee K."/>
            <person name="Jones D."/>
            <person name="Wendel J."/>
            <person name="Stelly D."/>
            <person name="Grimwood J."/>
            <person name="Schmutz J."/>
        </authorList>
    </citation>
    <scope>NUCLEOTIDE SEQUENCE [LARGE SCALE GENOMIC DNA]</scope>
    <source>
        <strain evidence="1">7179.01</strain>
    </source>
</reference>
<proteinExistence type="predicted"/>
<keyword evidence="2" id="KW-1185">Reference proteome</keyword>